<protein>
    <submittedName>
        <fullName evidence="2">Long-chain fatty acid--CoA ligase</fullName>
    </submittedName>
</protein>
<dbReference type="InterPro" id="IPR000873">
    <property type="entry name" value="AMP-dep_synth/lig_dom"/>
</dbReference>
<comment type="caution">
    <text evidence="2">The sequence shown here is derived from an EMBL/GenBank/DDBJ whole genome shotgun (WGS) entry which is preliminary data.</text>
</comment>
<dbReference type="EMBL" id="VSIV01000181">
    <property type="protein sequence ID" value="TYB33178.1"/>
    <property type="molecule type" value="Genomic_DNA"/>
</dbReference>
<dbReference type="Pfam" id="PF00501">
    <property type="entry name" value="AMP-binding"/>
    <property type="match status" value="1"/>
</dbReference>
<dbReference type="RefSeq" id="WP_303701312.1">
    <property type="nucleotide sequence ID" value="NZ_VSIV01000181.1"/>
</dbReference>
<accession>A0A5D0MPE7</accession>
<dbReference type="InterPro" id="IPR020845">
    <property type="entry name" value="AMP-binding_CS"/>
</dbReference>
<proteinExistence type="predicted"/>
<dbReference type="GO" id="GO:0016874">
    <property type="term" value="F:ligase activity"/>
    <property type="evidence" value="ECO:0007669"/>
    <property type="project" value="UniProtKB-KW"/>
</dbReference>
<dbReference type="PROSITE" id="PS00455">
    <property type="entry name" value="AMP_BINDING"/>
    <property type="match status" value="1"/>
</dbReference>
<gene>
    <name evidence="2" type="ORF">FXF49_07680</name>
</gene>
<dbReference type="InterPro" id="IPR052987">
    <property type="entry name" value="Chloroplast_AMP-bd_Enzymes"/>
</dbReference>
<dbReference type="AlphaFoldDB" id="A0A5D0MPE7"/>
<dbReference type="Pfam" id="PF23562">
    <property type="entry name" value="AMP-binding_C_3"/>
    <property type="match status" value="1"/>
</dbReference>
<dbReference type="PANTHER" id="PTHR43813">
    <property type="entry name" value="ACYL-ACTIVATING ENZYME 16, CHLOROPLASTIC-RELATED"/>
    <property type="match status" value="1"/>
</dbReference>
<dbReference type="SUPFAM" id="SSF56801">
    <property type="entry name" value="Acetyl-CoA synthetase-like"/>
    <property type="match status" value="1"/>
</dbReference>
<organism evidence="2 3">
    <name type="scientific">Flexistipes sinusarabici</name>
    <dbReference type="NCBI Taxonomy" id="2352"/>
    <lineage>
        <taxon>Bacteria</taxon>
        <taxon>Pseudomonadati</taxon>
        <taxon>Deferribacterota</taxon>
        <taxon>Deferribacteres</taxon>
        <taxon>Deferribacterales</taxon>
        <taxon>Flexistipitaceae</taxon>
        <taxon>Flexistipes</taxon>
    </lineage>
</organism>
<evidence type="ECO:0000313" key="2">
    <source>
        <dbReference type="EMBL" id="TYB33178.1"/>
    </source>
</evidence>
<feature type="domain" description="AMP-dependent synthetase/ligase" evidence="1">
    <location>
        <begin position="17"/>
        <end position="458"/>
    </location>
</feature>
<dbReference type="Gene3D" id="3.40.50.12780">
    <property type="entry name" value="N-terminal domain of ligase-like"/>
    <property type="match status" value="1"/>
</dbReference>
<keyword evidence="2" id="KW-0436">Ligase</keyword>
<evidence type="ECO:0000313" key="3">
    <source>
        <dbReference type="Proteomes" id="UP000323337"/>
    </source>
</evidence>
<evidence type="ECO:0000259" key="1">
    <source>
        <dbReference type="Pfam" id="PF00501"/>
    </source>
</evidence>
<sequence>MNKLQSYDNIFQLFINTWRQYPDKTAFVYRVNGVEFEVTYNKLFEDVLLLANAFMDKKVTKNSKVAIISDNRYSWIVTDLALVAIGAVSVPRGSDTPVDEFEFIINHSESDFIVFETPVLMKNILNDSTAKKIKNIFVMEGNSEHRLFNKIYAYNEIIKKDREIAYNEIEEFLSLAGKHKIDDLFTLIYTSGTTGTPKGVLLTNRNFLANLSRTPDMVELSHEDVWLSILPSWHIFERLAEHLAVMQGCTTIYSNIKTFADDLKKYSPTIVATVPRLWEALYTKVNATIKKESEKKAKIFNLLVDASAAYRRNKRLLNDNLPIFEKKGFFENIFSKGLALVKMICLKPVEMYAQKKFVLLREKFGGRLRLAVSGGGSLPQFVDEWIDAIGIRIVNAYGMTECAPGIAGRDLHCEVFGTLGPPIKDTEIRIVDEDGNILAAGEEGEIQVKGEQVFSGYYKNEEENEKSFTEDGFFKTGDLGKFTLTGELVITGRAKEIIVLANGENIDPTKIESTISMFPFVKDAVLVGQDKKGLGALIVPDFEQMKDYVSEKYNKFIHSKEDVTKDSHIAEKVRKDINKFLSSKKGFRDYEKIHKISFLDKDFKLGEELTNTLKKKRHYIETKYRDIINRLFK</sequence>
<dbReference type="InterPro" id="IPR042099">
    <property type="entry name" value="ANL_N_sf"/>
</dbReference>
<dbReference type="Proteomes" id="UP000323337">
    <property type="component" value="Unassembled WGS sequence"/>
</dbReference>
<reference evidence="2 3" key="1">
    <citation type="submission" date="2019-08" db="EMBL/GenBank/DDBJ databases">
        <title>Genomic characterization of a novel candidate phylum (ARYD3) from a high temperature, high salinity tertiary oil reservoir in north central Oklahoma, USA.</title>
        <authorList>
            <person name="Youssef N.H."/>
            <person name="Yadav A."/>
            <person name="Elshahed M.S."/>
        </authorList>
    </citation>
    <scope>NUCLEOTIDE SEQUENCE [LARGE SCALE GENOMIC DNA]</scope>
    <source>
        <strain evidence="2">ARYD1</strain>
    </source>
</reference>
<name>A0A5D0MPE7_FLESI</name>
<dbReference type="PANTHER" id="PTHR43813:SF1">
    <property type="entry name" value="ACYL-ACTIVATING ENZYME 16, CHLOROPLASTIC-RELATED"/>
    <property type="match status" value="1"/>
</dbReference>